<dbReference type="SUPFAM" id="SSF103473">
    <property type="entry name" value="MFS general substrate transporter"/>
    <property type="match status" value="1"/>
</dbReference>
<gene>
    <name evidence="7" type="ORF">GKO32_21320</name>
</gene>
<evidence type="ECO:0000256" key="4">
    <source>
        <dbReference type="ARBA" id="ARBA00023136"/>
    </source>
</evidence>
<dbReference type="InterPro" id="IPR005829">
    <property type="entry name" value="Sugar_transporter_CS"/>
</dbReference>
<dbReference type="InterPro" id="IPR011701">
    <property type="entry name" value="MFS"/>
</dbReference>
<accession>A0A6N7Z6H2</accession>
<feature type="domain" description="Major facilitator superfamily (MFS) profile" evidence="6">
    <location>
        <begin position="16"/>
        <end position="425"/>
    </location>
</feature>
<dbReference type="EMBL" id="WMBA01000035">
    <property type="protein sequence ID" value="MTD56494.1"/>
    <property type="molecule type" value="Genomic_DNA"/>
</dbReference>
<feature type="transmembrane region" description="Helical" evidence="5">
    <location>
        <begin position="110"/>
        <end position="131"/>
    </location>
</feature>
<dbReference type="PANTHER" id="PTHR23508:SF10">
    <property type="entry name" value="CARBOXYLIC ACID TRANSPORTER PROTEIN HOMOLOG"/>
    <property type="match status" value="1"/>
</dbReference>
<feature type="transmembrane region" description="Helical" evidence="5">
    <location>
        <begin position="335"/>
        <end position="358"/>
    </location>
</feature>
<feature type="transmembrane region" description="Helical" evidence="5">
    <location>
        <begin position="12"/>
        <end position="34"/>
    </location>
</feature>
<keyword evidence="8" id="KW-1185">Reference proteome</keyword>
<dbReference type="Pfam" id="PF07690">
    <property type="entry name" value="MFS_1"/>
    <property type="match status" value="1"/>
</dbReference>
<dbReference type="AlphaFoldDB" id="A0A6N7Z6H2"/>
<dbReference type="GO" id="GO:0046943">
    <property type="term" value="F:carboxylic acid transmembrane transporter activity"/>
    <property type="evidence" value="ECO:0007669"/>
    <property type="project" value="TreeGrafter"/>
</dbReference>
<dbReference type="GO" id="GO:0005886">
    <property type="term" value="C:plasma membrane"/>
    <property type="evidence" value="ECO:0007669"/>
    <property type="project" value="UniProtKB-SubCell"/>
</dbReference>
<dbReference type="Gene3D" id="1.20.1250.20">
    <property type="entry name" value="MFS general substrate transporter like domains"/>
    <property type="match status" value="1"/>
</dbReference>
<proteinExistence type="predicted"/>
<evidence type="ECO:0000256" key="1">
    <source>
        <dbReference type="ARBA" id="ARBA00004651"/>
    </source>
</evidence>
<feature type="transmembrane region" description="Helical" evidence="5">
    <location>
        <begin position="311"/>
        <end position="329"/>
    </location>
</feature>
<dbReference type="PROSITE" id="PS00216">
    <property type="entry name" value="SUGAR_TRANSPORT_1"/>
    <property type="match status" value="1"/>
</dbReference>
<sequence>MTVAMTRGARSASSLIIVLCGLLIFFDGYDLVVYGNVVPSLLAEPGWGLSSVDIGRIASLTTTGMGVGALVSGPLADRVGRRAIILVSMVLFSVSMVACALVPGAGQFEIARALGGVGLGALFPSAIALIVEFARPGKQALTYSLAFFGYLIGGIVAAGLGILLIRSAGWRVMFGIGALPLLLLPVMLRYLPESPTWLNARGRIADARAIADRFGIVLGLRDEPAKSASGTAGSWRGAFARHYLVSTFVLWLVEICGYFLVFGIVTWLPAMMKAVGYSLGAALTFSLVLNLGAGIGALAGARHADRRGPKTSVTVLFAVGTVGLVLVPLRPPGWAAFLLIALAGVGTLGAQMLLNTLAASLYPVTSRGSGLGWALAIGRVGAIVGPLVFGALLARHGGAVTSFYILGAVSAAAAVLATALPLTPAARAAVAALRHPRPAETADQAAAPASGQ</sequence>
<feature type="transmembrane region" description="Helical" evidence="5">
    <location>
        <begin position="399"/>
        <end position="420"/>
    </location>
</feature>
<reference evidence="7 8" key="1">
    <citation type="submission" date="2019-11" db="EMBL/GenBank/DDBJ databases">
        <title>Draft genome of Amycolatopsis RM579.</title>
        <authorList>
            <person name="Duangmal K."/>
            <person name="Mingma R."/>
        </authorList>
    </citation>
    <scope>NUCLEOTIDE SEQUENCE [LARGE SCALE GENOMIC DNA]</scope>
    <source>
        <strain evidence="7 8">RM579</strain>
    </source>
</reference>
<evidence type="ECO:0000256" key="2">
    <source>
        <dbReference type="ARBA" id="ARBA00022692"/>
    </source>
</evidence>
<comment type="caution">
    <text evidence="7">The sequence shown here is derived from an EMBL/GenBank/DDBJ whole genome shotgun (WGS) entry which is preliminary data.</text>
</comment>
<evidence type="ECO:0000313" key="7">
    <source>
        <dbReference type="EMBL" id="MTD56494.1"/>
    </source>
</evidence>
<dbReference type="InterPro" id="IPR036259">
    <property type="entry name" value="MFS_trans_sf"/>
</dbReference>
<evidence type="ECO:0000256" key="3">
    <source>
        <dbReference type="ARBA" id="ARBA00022989"/>
    </source>
</evidence>
<feature type="transmembrane region" description="Helical" evidence="5">
    <location>
        <begin position="171"/>
        <end position="191"/>
    </location>
</feature>
<keyword evidence="4 5" id="KW-0472">Membrane</keyword>
<dbReference type="PANTHER" id="PTHR23508">
    <property type="entry name" value="CARBOXYLIC ACID TRANSPORTER PROTEIN HOMOLOG"/>
    <property type="match status" value="1"/>
</dbReference>
<feature type="transmembrane region" description="Helical" evidence="5">
    <location>
        <begin position="274"/>
        <end position="299"/>
    </location>
</feature>
<evidence type="ECO:0000313" key="8">
    <source>
        <dbReference type="Proteomes" id="UP000440096"/>
    </source>
</evidence>
<protein>
    <submittedName>
        <fullName evidence="7">MFS transporter</fullName>
    </submittedName>
</protein>
<dbReference type="RefSeq" id="WP_154758659.1">
    <property type="nucleotide sequence ID" value="NZ_WMBA01000035.1"/>
</dbReference>
<dbReference type="Proteomes" id="UP000440096">
    <property type="component" value="Unassembled WGS sequence"/>
</dbReference>
<comment type="subcellular location">
    <subcellularLocation>
        <location evidence="1">Cell membrane</location>
        <topology evidence="1">Multi-pass membrane protein</topology>
    </subcellularLocation>
</comment>
<feature type="transmembrane region" description="Helical" evidence="5">
    <location>
        <begin position="243"/>
        <end position="268"/>
    </location>
</feature>
<name>A0A6N7Z6H2_9PSEU</name>
<evidence type="ECO:0000256" key="5">
    <source>
        <dbReference type="SAM" id="Phobius"/>
    </source>
</evidence>
<feature type="transmembrane region" description="Helical" evidence="5">
    <location>
        <begin position="83"/>
        <end position="104"/>
    </location>
</feature>
<dbReference type="PROSITE" id="PS50850">
    <property type="entry name" value="MFS"/>
    <property type="match status" value="1"/>
</dbReference>
<dbReference type="InterPro" id="IPR020846">
    <property type="entry name" value="MFS_dom"/>
</dbReference>
<feature type="transmembrane region" description="Helical" evidence="5">
    <location>
        <begin position="370"/>
        <end position="393"/>
    </location>
</feature>
<dbReference type="OrthoDB" id="9787026at2"/>
<feature type="transmembrane region" description="Helical" evidence="5">
    <location>
        <begin position="54"/>
        <end position="76"/>
    </location>
</feature>
<keyword evidence="2 5" id="KW-0812">Transmembrane</keyword>
<feature type="transmembrane region" description="Helical" evidence="5">
    <location>
        <begin position="143"/>
        <end position="165"/>
    </location>
</feature>
<organism evidence="7 8">
    <name type="scientific">Amycolatopsis pithecellobii</name>
    <dbReference type="NCBI Taxonomy" id="664692"/>
    <lineage>
        <taxon>Bacteria</taxon>
        <taxon>Bacillati</taxon>
        <taxon>Actinomycetota</taxon>
        <taxon>Actinomycetes</taxon>
        <taxon>Pseudonocardiales</taxon>
        <taxon>Pseudonocardiaceae</taxon>
        <taxon>Amycolatopsis</taxon>
    </lineage>
</organism>
<evidence type="ECO:0000259" key="6">
    <source>
        <dbReference type="PROSITE" id="PS50850"/>
    </source>
</evidence>
<keyword evidence="3 5" id="KW-1133">Transmembrane helix</keyword>